<dbReference type="Proteomes" id="UP000229740">
    <property type="component" value="Unassembled WGS sequence"/>
</dbReference>
<dbReference type="InterPro" id="IPR001357">
    <property type="entry name" value="BRCT_dom"/>
</dbReference>
<organism evidence="3 4">
    <name type="scientific">candidate division KSB3 bacterium</name>
    <dbReference type="NCBI Taxonomy" id="2044937"/>
    <lineage>
        <taxon>Bacteria</taxon>
        <taxon>candidate division KSB3</taxon>
    </lineage>
</organism>
<feature type="domain" description="BRCT" evidence="2">
    <location>
        <begin position="1"/>
        <end position="98"/>
    </location>
</feature>
<evidence type="ECO:0000313" key="3">
    <source>
        <dbReference type="EMBL" id="PID58550.1"/>
    </source>
</evidence>
<proteinExistence type="predicted"/>
<dbReference type="InterPro" id="IPR036420">
    <property type="entry name" value="BRCT_dom_sf"/>
</dbReference>
<evidence type="ECO:0000256" key="1">
    <source>
        <dbReference type="SAM" id="MobiDB-lite"/>
    </source>
</evidence>
<evidence type="ECO:0000313" key="4">
    <source>
        <dbReference type="Proteomes" id="UP000229740"/>
    </source>
</evidence>
<gene>
    <name evidence="3" type="ORF">CSB45_03125</name>
</gene>
<accession>A0A2G6E8Y5</accession>
<sequence length="98" mass="10898">MISGKSFAFTGEMSTMSRKHAQEEVLSKGGSIPSSVTRDLDYLVVGNLDSPLIKVHGKRGKKFLKAEELNEREQTIQIITEGQFIDMLQSEVLKKVDA</sequence>
<dbReference type="PROSITE" id="PS50172">
    <property type="entry name" value="BRCT"/>
    <property type="match status" value="1"/>
</dbReference>
<comment type="caution">
    <text evidence="3">The sequence shown here is derived from an EMBL/GenBank/DDBJ whole genome shotgun (WGS) entry which is preliminary data.</text>
</comment>
<feature type="region of interest" description="Disordered" evidence="1">
    <location>
        <begin position="1"/>
        <end position="34"/>
    </location>
</feature>
<dbReference type="SUPFAM" id="SSF52113">
    <property type="entry name" value="BRCT domain"/>
    <property type="match status" value="1"/>
</dbReference>
<dbReference type="CDD" id="cd17748">
    <property type="entry name" value="BRCT_DNA_ligase_like"/>
    <property type="match status" value="1"/>
</dbReference>
<protein>
    <recommendedName>
        <fullName evidence="2">BRCT domain-containing protein</fullName>
    </recommendedName>
</protein>
<dbReference type="AlphaFoldDB" id="A0A2G6E8Y5"/>
<dbReference type="Gene3D" id="3.40.50.10190">
    <property type="entry name" value="BRCT domain"/>
    <property type="match status" value="1"/>
</dbReference>
<name>A0A2G6E8Y5_9BACT</name>
<dbReference type="Pfam" id="PF00533">
    <property type="entry name" value="BRCT"/>
    <property type="match status" value="1"/>
</dbReference>
<reference evidence="3 4" key="1">
    <citation type="submission" date="2017-10" db="EMBL/GenBank/DDBJ databases">
        <title>Novel microbial diversity and functional potential in the marine mammal oral microbiome.</title>
        <authorList>
            <person name="Dudek N.K."/>
            <person name="Sun C.L."/>
            <person name="Burstein D."/>
            <person name="Kantor R.S."/>
            <person name="Aliaga Goltsman D.S."/>
            <person name="Bik E.M."/>
            <person name="Thomas B.C."/>
            <person name="Banfield J.F."/>
            <person name="Relman D.A."/>
        </authorList>
    </citation>
    <scope>NUCLEOTIDE SEQUENCE [LARGE SCALE GENOMIC DNA]</scope>
    <source>
        <strain evidence="3">DOLZORAL124_49_17</strain>
    </source>
</reference>
<evidence type="ECO:0000259" key="2">
    <source>
        <dbReference type="PROSITE" id="PS50172"/>
    </source>
</evidence>
<dbReference type="EMBL" id="PDPS01000022">
    <property type="protein sequence ID" value="PID58550.1"/>
    <property type="molecule type" value="Genomic_DNA"/>
</dbReference>